<organism evidence="2 3">
    <name type="scientific">Hungatella hathewayi</name>
    <dbReference type="NCBI Taxonomy" id="154046"/>
    <lineage>
        <taxon>Bacteria</taxon>
        <taxon>Bacillati</taxon>
        <taxon>Bacillota</taxon>
        <taxon>Clostridia</taxon>
        <taxon>Lachnospirales</taxon>
        <taxon>Lachnospiraceae</taxon>
        <taxon>Hungatella</taxon>
    </lineage>
</organism>
<dbReference type="InterPro" id="IPR042267">
    <property type="entry name" value="VTC_sf"/>
</dbReference>
<evidence type="ECO:0000313" key="2">
    <source>
        <dbReference type="EMBL" id="CUP42200.1"/>
    </source>
</evidence>
<dbReference type="RefSeq" id="WP_055660644.1">
    <property type="nucleotide sequence ID" value="NZ_CABIXC010000030.1"/>
</dbReference>
<feature type="domain" description="VTC" evidence="1">
    <location>
        <begin position="7"/>
        <end position="219"/>
    </location>
</feature>
<dbReference type="Gene3D" id="3.20.100.30">
    <property type="entry name" value="VTC, catalytic tunnel domain"/>
    <property type="match status" value="1"/>
</dbReference>
<dbReference type="Proteomes" id="UP000095651">
    <property type="component" value="Unassembled WGS sequence"/>
</dbReference>
<dbReference type="InterPro" id="IPR018966">
    <property type="entry name" value="VTC_domain"/>
</dbReference>
<accession>A0A174N773</accession>
<name>A0A174N773_9FIRM</name>
<dbReference type="SUPFAM" id="SSF55154">
    <property type="entry name" value="CYTH-like phosphatases"/>
    <property type="match status" value="1"/>
</dbReference>
<evidence type="ECO:0000313" key="3">
    <source>
        <dbReference type="Proteomes" id="UP000095651"/>
    </source>
</evidence>
<dbReference type="GO" id="GO:0006799">
    <property type="term" value="P:polyphosphate biosynthetic process"/>
    <property type="evidence" value="ECO:0007669"/>
    <property type="project" value="UniProtKB-ARBA"/>
</dbReference>
<gene>
    <name evidence="2" type="ORF">ERS852407_05899</name>
</gene>
<proteinExistence type="predicted"/>
<protein>
    <submittedName>
        <fullName evidence="2">VTC domain-containing protein</fullName>
    </submittedName>
</protein>
<evidence type="ECO:0000259" key="1">
    <source>
        <dbReference type="Pfam" id="PF09359"/>
    </source>
</evidence>
<dbReference type="Pfam" id="PF09359">
    <property type="entry name" value="VTC"/>
    <property type="match status" value="1"/>
</dbReference>
<dbReference type="EMBL" id="CYZE01000030">
    <property type="protein sequence ID" value="CUP42200.1"/>
    <property type="molecule type" value="Genomic_DNA"/>
</dbReference>
<dbReference type="AlphaFoldDB" id="A0A174N773"/>
<sequence length="248" mass="28946">MAQEIFERYEKKYLLTEAQYLGLKRVFEDRMAADAYGVHTISNIYFDTKDFELIRTSLAGPVYKEKLRLRAYGAVNEKSTVFLEMKKKYSGVVYKRRVPMELVSAILYLNNGILPESENQIFREIQYMKQRYHLEPAAYVAYDRLACYCKTDEELRVTFDWNIRCRNEALDLRAGAYGTSLLDAGCVLMEVKIPGAMPVWMSRAFSELSIYPVSFSKYGRYYREYLLREEGAEPEYKQNTIKGGRVCA</sequence>
<reference evidence="2 3" key="1">
    <citation type="submission" date="2015-09" db="EMBL/GenBank/DDBJ databases">
        <authorList>
            <consortium name="Pathogen Informatics"/>
        </authorList>
    </citation>
    <scope>NUCLEOTIDE SEQUENCE [LARGE SCALE GENOMIC DNA]</scope>
    <source>
        <strain evidence="2 3">2789STDY5608850</strain>
    </source>
</reference>
<dbReference type="InterPro" id="IPR033469">
    <property type="entry name" value="CYTH-like_dom_sf"/>
</dbReference>
<dbReference type="CDD" id="cd07750">
    <property type="entry name" value="PolyPPase_VTC_like"/>
    <property type="match status" value="1"/>
</dbReference>